<dbReference type="GO" id="GO:0000460">
    <property type="term" value="P:maturation of 5.8S rRNA"/>
    <property type="evidence" value="ECO:0007669"/>
    <property type="project" value="TreeGrafter"/>
</dbReference>
<proteinExistence type="predicted"/>
<sequence length="220" mass="24586">MSMYDVAKSVGLPATFVELRHQATHEQLPSLTRLRGAAAKALAWIWDYYWQHLSEVDGASPGSGGAAAGQAKKEEEEEGELRALLGRYLEGDEAEEGLRAEIGWYDEALVLRTLGSLADEARDGKVLRRVVAMEREILEGAGDPDRMEEDDKAEEQDVKDLEQVRTELGKAWEVLKEVEETETAEAQADDPMEEVEMTDDRPAWTLYEEQAWVPKPIGVV</sequence>
<dbReference type="GO" id="GO:0030687">
    <property type="term" value="C:preribosome, large subunit precursor"/>
    <property type="evidence" value="ECO:0007669"/>
    <property type="project" value="TreeGrafter"/>
</dbReference>
<dbReference type="RefSeq" id="XP_003648973.1">
    <property type="nucleotide sequence ID" value="XM_003648925.1"/>
</dbReference>
<dbReference type="Pfam" id="PF04031">
    <property type="entry name" value="Las1"/>
    <property type="match status" value="1"/>
</dbReference>
<dbReference type="GO" id="GO:0090730">
    <property type="term" value="C:Las1 complex"/>
    <property type="evidence" value="ECO:0007669"/>
    <property type="project" value="InterPro"/>
</dbReference>
<dbReference type="AlphaFoldDB" id="G2QSF6"/>
<reference evidence="2 3" key="1">
    <citation type="journal article" date="2011" name="Nat. Biotechnol.">
        <title>Comparative genomic analysis of the thermophilic biomass-degrading fungi Myceliophthora thermophila and Thielavia terrestris.</title>
        <authorList>
            <person name="Berka R.M."/>
            <person name="Grigoriev I.V."/>
            <person name="Otillar R."/>
            <person name="Salamov A."/>
            <person name="Grimwood J."/>
            <person name="Reid I."/>
            <person name="Ishmael N."/>
            <person name="John T."/>
            <person name="Darmond C."/>
            <person name="Moisan M.-C."/>
            <person name="Henrissat B."/>
            <person name="Coutinho P.M."/>
            <person name="Lombard V."/>
            <person name="Natvig D.O."/>
            <person name="Lindquist E."/>
            <person name="Schmutz J."/>
            <person name="Lucas S."/>
            <person name="Harris P."/>
            <person name="Powlowski J."/>
            <person name="Bellemare A."/>
            <person name="Taylor D."/>
            <person name="Butler G."/>
            <person name="de Vries R.P."/>
            <person name="Allijn I.E."/>
            <person name="van den Brink J."/>
            <person name="Ushinsky S."/>
            <person name="Storms R."/>
            <person name="Powell A.J."/>
            <person name="Paulsen I.T."/>
            <person name="Elbourne L.D.H."/>
            <person name="Baker S.E."/>
            <person name="Magnuson J."/>
            <person name="LaBoissiere S."/>
            <person name="Clutterbuck A.J."/>
            <person name="Martinez D."/>
            <person name="Wogulis M."/>
            <person name="de Leon A.L."/>
            <person name="Rey M.W."/>
            <person name="Tsang A."/>
        </authorList>
    </citation>
    <scope>NUCLEOTIDE SEQUENCE [LARGE SCALE GENOMIC DNA]</scope>
    <source>
        <strain evidence="3">ATCC 38088 / NRRL 8126</strain>
    </source>
</reference>
<dbReference type="HOGENOM" id="CLU_019519_1_0_1"/>
<dbReference type="GO" id="GO:0000470">
    <property type="term" value="P:maturation of LSU-rRNA"/>
    <property type="evidence" value="ECO:0007669"/>
    <property type="project" value="TreeGrafter"/>
</dbReference>
<dbReference type="Proteomes" id="UP000008181">
    <property type="component" value="Chromosome 1"/>
</dbReference>
<organism evidence="2 3">
    <name type="scientific">Thermothielavioides terrestris (strain ATCC 38088 / NRRL 8126)</name>
    <name type="common">Thielavia terrestris</name>
    <dbReference type="NCBI Taxonomy" id="578455"/>
    <lineage>
        <taxon>Eukaryota</taxon>
        <taxon>Fungi</taxon>
        <taxon>Dikarya</taxon>
        <taxon>Ascomycota</taxon>
        <taxon>Pezizomycotina</taxon>
        <taxon>Sordariomycetes</taxon>
        <taxon>Sordariomycetidae</taxon>
        <taxon>Sordariales</taxon>
        <taxon>Chaetomiaceae</taxon>
        <taxon>Thermothielavioides</taxon>
        <taxon>Thermothielavioides terrestris</taxon>
    </lineage>
</organism>
<evidence type="ECO:0000313" key="2">
    <source>
        <dbReference type="EMBL" id="AEO62637.1"/>
    </source>
</evidence>
<dbReference type="STRING" id="578455.G2QSF6"/>
<dbReference type="OrthoDB" id="10263222at2759"/>
<feature type="region of interest" description="Disordered" evidence="1">
    <location>
        <begin position="178"/>
        <end position="201"/>
    </location>
</feature>
<name>G2QSF6_THETT</name>
<dbReference type="KEGG" id="ttt:THITE_2107044"/>
<gene>
    <name evidence="2" type="ORF">THITE_2107044</name>
</gene>
<dbReference type="GeneID" id="11517167"/>
<evidence type="ECO:0000313" key="3">
    <source>
        <dbReference type="Proteomes" id="UP000008181"/>
    </source>
</evidence>
<dbReference type="eggNOG" id="KOG2425">
    <property type="taxonomic scope" value="Eukaryota"/>
</dbReference>
<evidence type="ECO:0000256" key="1">
    <source>
        <dbReference type="SAM" id="MobiDB-lite"/>
    </source>
</evidence>
<protein>
    <submittedName>
        <fullName evidence="2">Uncharacterized protein</fullName>
    </submittedName>
</protein>
<dbReference type="GO" id="GO:0004519">
    <property type="term" value="F:endonuclease activity"/>
    <property type="evidence" value="ECO:0007669"/>
    <property type="project" value="InterPro"/>
</dbReference>
<dbReference type="PANTHER" id="PTHR15002:SF0">
    <property type="entry name" value="RIBOSOMAL BIOGENESIS PROTEIN LAS1L"/>
    <property type="match status" value="1"/>
</dbReference>
<accession>G2QSF6</accession>
<keyword evidence="3" id="KW-1185">Reference proteome</keyword>
<dbReference type="PANTHER" id="PTHR15002">
    <property type="entry name" value="RIBOSOMAL BIOGENESIS PROTEIN LAS1L"/>
    <property type="match status" value="1"/>
</dbReference>
<dbReference type="EMBL" id="CP003009">
    <property type="protein sequence ID" value="AEO62637.1"/>
    <property type="molecule type" value="Genomic_DNA"/>
</dbReference>
<feature type="compositionally biased region" description="Acidic residues" evidence="1">
    <location>
        <begin position="179"/>
        <end position="197"/>
    </location>
</feature>
<dbReference type="InterPro" id="IPR007174">
    <property type="entry name" value="Las1"/>
</dbReference>